<feature type="domain" description="Ribosomal RNA small subunit methyltransferase E PUA-like" evidence="14">
    <location>
        <begin position="16"/>
        <end position="58"/>
    </location>
</feature>
<dbReference type="InterPro" id="IPR046886">
    <property type="entry name" value="RsmE_MTase_dom"/>
</dbReference>
<keyword evidence="8 12" id="KW-0808">Transferase</keyword>
<dbReference type="InterPro" id="IPR029026">
    <property type="entry name" value="tRNA_m1G_MTases_N"/>
</dbReference>
<comment type="subcellular location">
    <subcellularLocation>
        <location evidence="1 12">Cytoplasm</location>
    </subcellularLocation>
</comment>
<dbReference type="AlphaFoldDB" id="A0A938X7A2"/>
<evidence type="ECO:0000256" key="5">
    <source>
        <dbReference type="ARBA" id="ARBA00022490"/>
    </source>
</evidence>
<dbReference type="EC" id="2.1.1.193" evidence="3 12"/>
<keyword evidence="5 12" id="KW-0963">Cytoplasm</keyword>
<keyword evidence="7 12" id="KW-0489">Methyltransferase</keyword>
<evidence type="ECO:0000256" key="1">
    <source>
        <dbReference type="ARBA" id="ARBA00004496"/>
    </source>
</evidence>
<dbReference type="NCBIfam" id="NF008692">
    <property type="entry name" value="PRK11713.1-5"/>
    <property type="match status" value="1"/>
</dbReference>
<dbReference type="EMBL" id="JACJKY010000013">
    <property type="protein sequence ID" value="MBM6921230.1"/>
    <property type="molecule type" value="Genomic_DNA"/>
</dbReference>
<keyword evidence="6 12" id="KW-0698">rRNA processing</keyword>
<keyword evidence="9 12" id="KW-0949">S-adenosyl-L-methionine</keyword>
<evidence type="ECO:0000256" key="7">
    <source>
        <dbReference type="ARBA" id="ARBA00022603"/>
    </source>
</evidence>
<dbReference type="SUPFAM" id="SSF75217">
    <property type="entry name" value="alpha/beta knot"/>
    <property type="match status" value="1"/>
</dbReference>
<accession>A0A938X7A2</accession>
<evidence type="ECO:0000313" key="16">
    <source>
        <dbReference type="Proteomes" id="UP000774750"/>
    </source>
</evidence>
<evidence type="ECO:0000256" key="11">
    <source>
        <dbReference type="ARBA" id="ARBA00047944"/>
    </source>
</evidence>
<dbReference type="PIRSF" id="PIRSF015601">
    <property type="entry name" value="MTase_slr0722"/>
    <property type="match status" value="1"/>
</dbReference>
<comment type="catalytic activity">
    <reaction evidence="11 12">
        <text>uridine(1498) in 16S rRNA + S-adenosyl-L-methionine = N(3)-methyluridine(1498) in 16S rRNA + S-adenosyl-L-homocysteine + H(+)</text>
        <dbReference type="Rhea" id="RHEA:42920"/>
        <dbReference type="Rhea" id="RHEA-COMP:10283"/>
        <dbReference type="Rhea" id="RHEA-COMP:10284"/>
        <dbReference type="ChEBI" id="CHEBI:15378"/>
        <dbReference type="ChEBI" id="CHEBI:57856"/>
        <dbReference type="ChEBI" id="CHEBI:59789"/>
        <dbReference type="ChEBI" id="CHEBI:65315"/>
        <dbReference type="ChEBI" id="CHEBI:74502"/>
        <dbReference type="EC" id="2.1.1.193"/>
    </reaction>
</comment>
<reference evidence="15" key="2">
    <citation type="journal article" date="2021" name="Sci. Rep.">
        <title>The distribution of antibiotic resistance genes in chicken gut microbiota commensals.</title>
        <authorList>
            <person name="Juricova H."/>
            <person name="Matiasovicova J."/>
            <person name="Kubasova T."/>
            <person name="Cejkova D."/>
            <person name="Rychlik I."/>
        </authorList>
    </citation>
    <scope>NUCLEOTIDE SEQUENCE</scope>
    <source>
        <strain evidence="15">An559</strain>
    </source>
</reference>
<dbReference type="GO" id="GO:0070475">
    <property type="term" value="P:rRNA base methylation"/>
    <property type="evidence" value="ECO:0007669"/>
    <property type="project" value="TreeGrafter"/>
</dbReference>
<dbReference type="NCBIfam" id="TIGR00046">
    <property type="entry name" value="RsmE family RNA methyltransferase"/>
    <property type="match status" value="1"/>
</dbReference>
<dbReference type="InterPro" id="IPR006700">
    <property type="entry name" value="RsmE"/>
</dbReference>
<dbReference type="Pfam" id="PF04452">
    <property type="entry name" value="Methyltrans_RNA"/>
    <property type="match status" value="1"/>
</dbReference>
<dbReference type="GO" id="GO:0005737">
    <property type="term" value="C:cytoplasm"/>
    <property type="evidence" value="ECO:0007669"/>
    <property type="project" value="UniProtKB-SubCell"/>
</dbReference>
<evidence type="ECO:0000256" key="6">
    <source>
        <dbReference type="ARBA" id="ARBA00022552"/>
    </source>
</evidence>
<comment type="similarity">
    <text evidence="2 12">Belongs to the RNA methyltransferase RsmE family.</text>
</comment>
<dbReference type="PANTHER" id="PTHR30027">
    <property type="entry name" value="RIBOSOMAL RNA SMALL SUBUNIT METHYLTRANSFERASE E"/>
    <property type="match status" value="1"/>
</dbReference>
<comment type="function">
    <text evidence="10 12">Specifically methylates the N3 position of the uracil ring of uridine 1498 (m3U1498) in 16S rRNA. Acts on the fully assembled 30S ribosomal subunit.</text>
</comment>
<evidence type="ECO:0000256" key="3">
    <source>
        <dbReference type="ARBA" id="ARBA00012328"/>
    </source>
</evidence>
<reference evidence="15" key="1">
    <citation type="submission" date="2020-08" db="EMBL/GenBank/DDBJ databases">
        <authorList>
            <person name="Cejkova D."/>
            <person name="Kubasova T."/>
            <person name="Jahodarova E."/>
            <person name="Rychlik I."/>
        </authorList>
    </citation>
    <scope>NUCLEOTIDE SEQUENCE</scope>
    <source>
        <strain evidence="15">An559</strain>
    </source>
</reference>
<dbReference type="Gene3D" id="3.40.1280.10">
    <property type="match status" value="1"/>
</dbReference>
<dbReference type="RefSeq" id="WP_204446954.1">
    <property type="nucleotide sequence ID" value="NZ_JACJKY010000013.1"/>
</dbReference>
<evidence type="ECO:0000256" key="4">
    <source>
        <dbReference type="ARBA" id="ARBA00013673"/>
    </source>
</evidence>
<evidence type="ECO:0000256" key="9">
    <source>
        <dbReference type="ARBA" id="ARBA00022691"/>
    </source>
</evidence>
<dbReference type="GO" id="GO:0070042">
    <property type="term" value="F:rRNA (uridine-N3-)-methyltransferase activity"/>
    <property type="evidence" value="ECO:0007669"/>
    <property type="project" value="TreeGrafter"/>
</dbReference>
<evidence type="ECO:0000256" key="10">
    <source>
        <dbReference type="ARBA" id="ARBA00025699"/>
    </source>
</evidence>
<dbReference type="Proteomes" id="UP000774750">
    <property type="component" value="Unassembled WGS sequence"/>
</dbReference>
<evidence type="ECO:0000256" key="12">
    <source>
        <dbReference type="PIRNR" id="PIRNR015601"/>
    </source>
</evidence>
<dbReference type="Pfam" id="PF20260">
    <property type="entry name" value="PUA_4"/>
    <property type="match status" value="1"/>
</dbReference>
<evidence type="ECO:0000256" key="2">
    <source>
        <dbReference type="ARBA" id="ARBA00005528"/>
    </source>
</evidence>
<keyword evidence="16" id="KW-1185">Reference proteome</keyword>
<evidence type="ECO:0000259" key="14">
    <source>
        <dbReference type="Pfam" id="PF20260"/>
    </source>
</evidence>
<dbReference type="CDD" id="cd18084">
    <property type="entry name" value="RsmE-like"/>
    <property type="match status" value="1"/>
</dbReference>
<dbReference type="PANTHER" id="PTHR30027:SF3">
    <property type="entry name" value="16S RRNA (URACIL(1498)-N(3))-METHYLTRANSFERASE"/>
    <property type="match status" value="1"/>
</dbReference>
<name>A0A938X7A2_9FIRM</name>
<protein>
    <recommendedName>
        <fullName evidence="4 12">Ribosomal RNA small subunit methyltransferase E</fullName>
        <ecNumber evidence="3 12">2.1.1.193</ecNumber>
    </recommendedName>
</protein>
<evidence type="ECO:0000256" key="8">
    <source>
        <dbReference type="ARBA" id="ARBA00022679"/>
    </source>
</evidence>
<gene>
    <name evidence="15" type="ORF">H6A12_08695</name>
</gene>
<proteinExistence type="inferred from homology"/>
<feature type="domain" description="Ribosomal RNA small subunit methyltransferase E methyltransferase" evidence="13">
    <location>
        <begin position="73"/>
        <end position="232"/>
    </location>
</feature>
<dbReference type="InterPro" id="IPR015947">
    <property type="entry name" value="PUA-like_sf"/>
</dbReference>
<evidence type="ECO:0000259" key="13">
    <source>
        <dbReference type="Pfam" id="PF04452"/>
    </source>
</evidence>
<organism evidence="15 16">
    <name type="scientific">Merdimmobilis hominis</name>
    <dbReference type="NCBI Taxonomy" id="2897707"/>
    <lineage>
        <taxon>Bacteria</taxon>
        <taxon>Bacillati</taxon>
        <taxon>Bacillota</taxon>
        <taxon>Clostridia</taxon>
        <taxon>Eubacteriales</taxon>
        <taxon>Oscillospiraceae</taxon>
        <taxon>Merdimmobilis</taxon>
    </lineage>
</organism>
<dbReference type="InterPro" id="IPR046887">
    <property type="entry name" value="RsmE_PUA-like"/>
</dbReference>
<comment type="caution">
    <text evidence="15">The sequence shown here is derived from an EMBL/GenBank/DDBJ whole genome shotgun (WGS) entry which is preliminary data.</text>
</comment>
<evidence type="ECO:0000313" key="15">
    <source>
        <dbReference type="EMBL" id="MBM6921230.1"/>
    </source>
</evidence>
<sequence>MPRFFVDSIEEEQVCLTGEDAKHLSRVLRVRVGDTVTLCNKQRRECTGIVESVSADAVMLRTEDHRDCAAEPSQTVTLYQALPKGDKLDFIVQKAVELGAAKIVPVLTRYCVVKVDRASFEKKRVRLNRIAAEAAKQCGRGILPEVEPLLTFGEAVERMKGEKAMVCYEHGGAPIRSLVSSDDTAVSVFVGSEGGFSEEEIQKLNDAGVPCATLGKLILRCETAPIVALSRIMNEFEIL</sequence>
<dbReference type="InterPro" id="IPR029028">
    <property type="entry name" value="Alpha/beta_knot_MTases"/>
</dbReference>
<dbReference type="SUPFAM" id="SSF88697">
    <property type="entry name" value="PUA domain-like"/>
    <property type="match status" value="1"/>
</dbReference>